<dbReference type="EMBL" id="AHCD03000020">
    <property type="protein sequence ID" value="KAF7788857.1"/>
    <property type="molecule type" value="Genomic_DNA"/>
</dbReference>
<evidence type="ECO:0000313" key="2">
    <source>
        <dbReference type="Proteomes" id="UP000016480"/>
    </source>
</evidence>
<dbReference type="AlphaFoldDB" id="A0A8T0CDM9"/>
<evidence type="ECO:0000313" key="1">
    <source>
        <dbReference type="EMBL" id="KAF7788857.1"/>
    </source>
</evidence>
<gene>
    <name evidence="1" type="ORF">PRUB_a1944</name>
</gene>
<protein>
    <submittedName>
        <fullName evidence="1">Uncharacterized protein</fullName>
    </submittedName>
</protein>
<dbReference type="Proteomes" id="UP000016480">
    <property type="component" value="Unassembled WGS sequence"/>
</dbReference>
<reference evidence="1 2" key="1">
    <citation type="journal article" date="2012" name="J. Bacteriol.">
        <title>Genome sequence of the cycloprodigiosin-producing bacterial strain Pseudoalteromonas rubra ATCC 29570(T).</title>
        <authorList>
            <person name="Xie B.B."/>
            <person name="Shu Y.L."/>
            <person name="Qin Q.L."/>
            <person name="Rong J.C."/>
            <person name="Zhang X.Y."/>
            <person name="Chen X.L."/>
            <person name="Zhou B.C."/>
            <person name="Zhang Y.Z."/>
        </authorList>
    </citation>
    <scope>NUCLEOTIDE SEQUENCE [LARGE SCALE GENOMIC DNA]</scope>
    <source>
        <strain evidence="1 2">DSM 6842</strain>
    </source>
</reference>
<accession>A0A8T0CDM9</accession>
<proteinExistence type="predicted"/>
<name>A0A8T0CDM9_9GAMM</name>
<sequence length="42" mass="4961">MHLIASARCDIKTSQAKNRFALILLDVQYWKKFIIFSKIADY</sequence>
<comment type="caution">
    <text evidence="1">The sequence shown here is derived from an EMBL/GenBank/DDBJ whole genome shotgun (WGS) entry which is preliminary data.</text>
</comment>
<organism evidence="1 2">
    <name type="scientific">Pseudoalteromonas rubra</name>
    <dbReference type="NCBI Taxonomy" id="43658"/>
    <lineage>
        <taxon>Bacteria</taxon>
        <taxon>Pseudomonadati</taxon>
        <taxon>Pseudomonadota</taxon>
        <taxon>Gammaproteobacteria</taxon>
        <taxon>Alteromonadales</taxon>
        <taxon>Pseudoalteromonadaceae</taxon>
        <taxon>Pseudoalteromonas</taxon>
    </lineage>
</organism>